<evidence type="ECO:0000313" key="9">
    <source>
        <dbReference type="Proteomes" id="UP000324479"/>
    </source>
</evidence>
<dbReference type="InterPro" id="IPR009056">
    <property type="entry name" value="Cyt_c-like_dom"/>
</dbReference>
<dbReference type="Proteomes" id="UP000324479">
    <property type="component" value="Unassembled WGS sequence"/>
</dbReference>
<dbReference type="GO" id="GO:0009055">
    <property type="term" value="F:electron transfer activity"/>
    <property type="evidence" value="ECO:0007669"/>
    <property type="project" value="InterPro"/>
</dbReference>
<feature type="signal peptide" evidence="5">
    <location>
        <begin position="1"/>
        <end position="28"/>
    </location>
</feature>
<dbReference type="InterPro" id="IPR036909">
    <property type="entry name" value="Cyt_c-like_dom_sf"/>
</dbReference>
<dbReference type="Pfam" id="PF13442">
    <property type="entry name" value="Cytochrome_CBB3"/>
    <property type="match status" value="1"/>
</dbReference>
<dbReference type="AlphaFoldDB" id="A0A5M6DDG6"/>
<evidence type="ECO:0000256" key="1">
    <source>
        <dbReference type="ARBA" id="ARBA00022617"/>
    </source>
</evidence>
<keyword evidence="9" id="KW-1185">Reference proteome</keyword>
<dbReference type="Pfam" id="PF07627">
    <property type="entry name" value="PSCyt3"/>
    <property type="match status" value="1"/>
</dbReference>
<dbReference type="Pfam" id="PF07691">
    <property type="entry name" value="PA14"/>
    <property type="match status" value="1"/>
</dbReference>
<dbReference type="InterPro" id="IPR037524">
    <property type="entry name" value="PA14/GLEYA"/>
</dbReference>
<dbReference type="PROSITE" id="PS51007">
    <property type="entry name" value="CYTC"/>
    <property type="match status" value="1"/>
</dbReference>
<dbReference type="Gene3D" id="1.10.760.10">
    <property type="entry name" value="Cytochrome c-like domain"/>
    <property type="match status" value="1"/>
</dbReference>
<reference evidence="8 9" key="1">
    <citation type="submission" date="2019-08" db="EMBL/GenBank/DDBJ databases">
        <authorList>
            <person name="Dhanesh K."/>
            <person name="Kumar G."/>
            <person name="Sasikala C."/>
            <person name="Venkata Ramana C."/>
        </authorList>
    </citation>
    <scope>NUCLEOTIDE SEQUENCE [LARGE SCALE GENOMIC DNA]</scope>
    <source>
        <strain evidence="8 9">JC645</strain>
    </source>
</reference>
<proteinExistence type="predicted"/>
<feature type="chain" id="PRO_5024418880" evidence="5">
    <location>
        <begin position="29"/>
        <end position="785"/>
    </location>
</feature>
<name>A0A5M6DDG6_9BACT</name>
<dbReference type="SMART" id="SM00758">
    <property type="entry name" value="PA14"/>
    <property type="match status" value="1"/>
</dbReference>
<dbReference type="SUPFAM" id="SSF56988">
    <property type="entry name" value="Anthrax protective antigen"/>
    <property type="match status" value="1"/>
</dbReference>
<keyword evidence="5" id="KW-0732">Signal</keyword>
<evidence type="ECO:0000256" key="3">
    <source>
        <dbReference type="ARBA" id="ARBA00023004"/>
    </source>
</evidence>
<dbReference type="GO" id="GO:0020037">
    <property type="term" value="F:heme binding"/>
    <property type="evidence" value="ECO:0007669"/>
    <property type="project" value="InterPro"/>
</dbReference>
<keyword evidence="3 4" id="KW-0408">Iron</keyword>
<dbReference type="Gene3D" id="3.90.182.10">
    <property type="entry name" value="Toxin - Anthrax Protective Antigen,domain 1"/>
    <property type="match status" value="1"/>
</dbReference>
<accession>A0A5M6DDG6</accession>
<evidence type="ECO:0000256" key="2">
    <source>
        <dbReference type="ARBA" id="ARBA00022723"/>
    </source>
</evidence>
<gene>
    <name evidence="8" type="ORF">FYK55_13190</name>
</gene>
<sequence>MAIFDFTLPGAGAVLAVALALLTAPTCAAESADPMARGKAIYVEQCATCHGAEGQGESGAYEAELVGDASVGELAAVIGDTMPEGEPELCVDQDAKAVAQYIHETFYSEAARLRNRPPQQQLSRLTAEQLQQSLADMYEHFFGSAWTEKKRGLSANYFNAGRWDKDKLKVERIDPAVDFDFGREAPVEGVTPDEFYIHWAGSLRVDHTGRYEIVVRSTCSFKLRFGHRDNTLINNHVQSEGKTEFRKALNLIAGRQYPLLIDFTQRKRKTEMPPANISLCWVPPGGVEEVIPPENLVPATMPNTFALQAKLPPDDESYGYARGTSVNRQWEDAVTQAALEFGVAAEKELWPQYKRKHRKDSNENRQRLRDFLAELIGVAFRQPIDEETRKIYIDKQLDAVDDDGQAIRRVCLLAINSPRFLYPTLDQQAPASNRVATRLALTLYDSLPSDEWLLKEIQKDQLNPEQPDAREHIREVATRMTNDARLHGKVMEMFFHWLDVDPSAEITKDQDKFEGFDRALVLDLRRSLERSLSDVFWSDASDYRQLFVGDRVWTNQRLNEFYGPAWDPEESHDAFAMVRSKPAPGERYGVLTHPMVMSHLSYYDTTSPIHRGVFLIRRVLGRTLRPPNEAFTPINPELHPDLTTRERVILQTGESKCQVCHEKINGLGFTLENFDAVGRYRTTEKDKPIDATGGYVSQDGTQVDFGSAEDLARYLAESEDAQRAFVEVVFEHFVKQPLAAYGSETAERLVKQFRESDFNMRRLIVEVAVTAAIHPHQQEKANESA</sequence>
<evidence type="ECO:0000256" key="5">
    <source>
        <dbReference type="SAM" id="SignalP"/>
    </source>
</evidence>
<dbReference type="InterPro" id="IPR011478">
    <property type="entry name" value="DUF1585"/>
</dbReference>
<dbReference type="InterPro" id="IPR013039">
    <property type="entry name" value="DUF1588"/>
</dbReference>
<feature type="domain" description="Cytochrome c" evidence="6">
    <location>
        <begin position="33"/>
        <end position="106"/>
    </location>
</feature>
<keyword evidence="1 4" id="KW-0349">Heme</keyword>
<evidence type="ECO:0000256" key="4">
    <source>
        <dbReference type="PROSITE-ProRule" id="PRU00433"/>
    </source>
</evidence>
<dbReference type="InterPro" id="IPR013042">
    <property type="entry name" value="DUF1592"/>
</dbReference>
<dbReference type="Pfam" id="PF07624">
    <property type="entry name" value="PSD2"/>
    <property type="match status" value="1"/>
</dbReference>
<organism evidence="8 9">
    <name type="scientific">Roseiconus nitratireducens</name>
    <dbReference type="NCBI Taxonomy" id="2605748"/>
    <lineage>
        <taxon>Bacteria</taxon>
        <taxon>Pseudomonadati</taxon>
        <taxon>Planctomycetota</taxon>
        <taxon>Planctomycetia</taxon>
        <taxon>Pirellulales</taxon>
        <taxon>Pirellulaceae</taxon>
        <taxon>Roseiconus</taxon>
    </lineage>
</organism>
<comment type="caution">
    <text evidence="8">The sequence shown here is derived from an EMBL/GenBank/DDBJ whole genome shotgun (WGS) entry which is preliminary data.</text>
</comment>
<feature type="domain" description="PA14" evidence="7">
    <location>
        <begin position="148"/>
        <end position="295"/>
    </location>
</feature>
<dbReference type="GO" id="GO:0046872">
    <property type="term" value="F:metal ion binding"/>
    <property type="evidence" value="ECO:0007669"/>
    <property type="project" value="UniProtKB-KW"/>
</dbReference>
<keyword evidence="2 4" id="KW-0479">Metal-binding</keyword>
<evidence type="ECO:0000259" key="6">
    <source>
        <dbReference type="PROSITE" id="PS51007"/>
    </source>
</evidence>
<dbReference type="PROSITE" id="PS51820">
    <property type="entry name" value="PA14"/>
    <property type="match status" value="1"/>
</dbReference>
<dbReference type="EMBL" id="VWOX01000006">
    <property type="protein sequence ID" value="KAA5543225.1"/>
    <property type="molecule type" value="Genomic_DNA"/>
</dbReference>
<dbReference type="Pfam" id="PF07631">
    <property type="entry name" value="PSD4"/>
    <property type="match status" value="1"/>
</dbReference>
<evidence type="ECO:0000313" key="8">
    <source>
        <dbReference type="EMBL" id="KAA5543225.1"/>
    </source>
</evidence>
<evidence type="ECO:0000259" key="7">
    <source>
        <dbReference type="PROSITE" id="PS51820"/>
    </source>
</evidence>
<dbReference type="RefSeq" id="WP_150076890.1">
    <property type="nucleotide sequence ID" value="NZ_VWOX01000006.1"/>
</dbReference>
<dbReference type="InterPro" id="IPR011658">
    <property type="entry name" value="PA14_dom"/>
</dbReference>
<protein>
    <submittedName>
        <fullName evidence="8">DUF1588 domain-containing protein</fullName>
    </submittedName>
</protein>
<dbReference type="SUPFAM" id="SSF46626">
    <property type="entry name" value="Cytochrome c"/>
    <property type="match status" value="1"/>
</dbReference>